<dbReference type="RefSeq" id="WP_077083960.1">
    <property type="nucleotide sequence ID" value="NZ_CP116614.1"/>
</dbReference>
<name>A0AAE9XCJ3_PORGN</name>
<dbReference type="Proteomes" id="UP001179501">
    <property type="component" value="Chromosome"/>
</dbReference>
<protein>
    <submittedName>
        <fullName evidence="1">Uncharacterized protein</fullName>
    </submittedName>
</protein>
<organism evidence="1 2">
    <name type="scientific">Porphyromonas gingivalis</name>
    <name type="common">Bacteroides gingivalis</name>
    <dbReference type="NCBI Taxonomy" id="837"/>
    <lineage>
        <taxon>Bacteria</taxon>
        <taxon>Pseudomonadati</taxon>
        <taxon>Bacteroidota</taxon>
        <taxon>Bacteroidia</taxon>
        <taxon>Bacteroidales</taxon>
        <taxon>Porphyromonadaceae</taxon>
        <taxon>Porphyromonas</taxon>
    </lineage>
</organism>
<proteinExistence type="predicted"/>
<accession>A0AAE9XCJ3</accession>
<evidence type="ECO:0000313" key="1">
    <source>
        <dbReference type="EMBL" id="WCG04184.1"/>
    </source>
</evidence>
<gene>
    <name evidence="1" type="ORF">NY151_05560</name>
</gene>
<evidence type="ECO:0000313" key="2">
    <source>
        <dbReference type="Proteomes" id="UP001179501"/>
    </source>
</evidence>
<sequence>MYVEIAGRGGINIMGISVSAAERLVEAICMHVNETRKQKLAPDSELILLKKEIEKEVSS</sequence>
<dbReference type="AlphaFoldDB" id="A0AAE9XCJ3"/>
<reference evidence="1" key="1">
    <citation type="submission" date="2023-01" db="EMBL/GenBank/DDBJ databases">
        <title>Phages are important unrecognized players in the ecology of the oral pathogen Porphyromonas gingivalis.</title>
        <authorList>
            <person name="Matrishin C.B."/>
            <person name="Kauffman K.M."/>
        </authorList>
    </citation>
    <scope>NUCLEOTIDE SEQUENCE</scope>
    <source>
        <strain evidence="1">ATCC 49417</strain>
    </source>
</reference>
<dbReference type="EMBL" id="CP116614">
    <property type="protein sequence ID" value="WCG04184.1"/>
    <property type="molecule type" value="Genomic_DNA"/>
</dbReference>